<evidence type="ECO:0000256" key="2">
    <source>
        <dbReference type="ARBA" id="ARBA00022679"/>
    </source>
</evidence>
<dbReference type="AlphaFoldDB" id="A0A926Y3N9"/>
<organism evidence="5 6">
    <name type="scientific">Spirosoma profusum</name>
    <dbReference type="NCBI Taxonomy" id="2771354"/>
    <lineage>
        <taxon>Bacteria</taxon>
        <taxon>Pseudomonadati</taxon>
        <taxon>Bacteroidota</taxon>
        <taxon>Cytophagia</taxon>
        <taxon>Cytophagales</taxon>
        <taxon>Cytophagaceae</taxon>
        <taxon>Spirosoma</taxon>
    </lineage>
</organism>
<feature type="domain" description="4'-phosphopantetheinyl transferase" evidence="3">
    <location>
        <begin position="127"/>
        <end position="214"/>
    </location>
</feature>
<dbReference type="GO" id="GO:0005829">
    <property type="term" value="C:cytosol"/>
    <property type="evidence" value="ECO:0007669"/>
    <property type="project" value="TreeGrafter"/>
</dbReference>
<reference evidence="5" key="1">
    <citation type="submission" date="2020-09" db="EMBL/GenBank/DDBJ databases">
        <authorList>
            <person name="Kim M.K."/>
        </authorList>
    </citation>
    <scope>NUCLEOTIDE SEQUENCE</scope>
    <source>
        <strain evidence="5">BT702</strain>
    </source>
</reference>
<dbReference type="Proteomes" id="UP000598820">
    <property type="component" value="Unassembled WGS sequence"/>
</dbReference>
<dbReference type="InterPro" id="IPR055066">
    <property type="entry name" value="AASDHPPT_N"/>
</dbReference>
<evidence type="ECO:0000313" key="6">
    <source>
        <dbReference type="Proteomes" id="UP000598820"/>
    </source>
</evidence>
<gene>
    <name evidence="5" type="ORF">IC229_26950</name>
</gene>
<sequence>MYYSTVSCASIEHVTWLTETECHFDDDVAVFRFRLPDTFSTWAWEAVLSPDERVKAERYYRLQDRQRFSYARGLLRILAGKYTDQSPNSIQFTLSSMKKPELSGATGWHINVSHAGQWVLLAFAREPVGVDIEQVNDTFSWQDIVQQSFSRQEQEQLAETPDARHQFYELWTRKEALLKATGKGLDDDFAKIPSLKGIHSVRNDVLGETDSWSVLSFPTVNDYLSAVAYRPRLKFPKFFSIDSGYLEH</sequence>
<comment type="similarity">
    <text evidence="1">Belongs to the P-Pant transferase superfamily. Gsp/Sfp/HetI/AcpT family.</text>
</comment>
<dbReference type="Gene3D" id="3.90.470.20">
    <property type="entry name" value="4'-phosphopantetheinyl transferase domain"/>
    <property type="match status" value="2"/>
</dbReference>
<accession>A0A926Y3N9</accession>
<dbReference type="GO" id="GO:0000287">
    <property type="term" value="F:magnesium ion binding"/>
    <property type="evidence" value="ECO:0007669"/>
    <property type="project" value="InterPro"/>
</dbReference>
<dbReference type="EMBL" id="JACWZY010000030">
    <property type="protein sequence ID" value="MBD2704312.1"/>
    <property type="molecule type" value="Genomic_DNA"/>
</dbReference>
<dbReference type="RefSeq" id="WP_190890778.1">
    <property type="nucleotide sequence ID" value="NZ_JACWZY010000030.1"/>
</dbReference>
<dbReference type="InterPro" id="IPR037143">
    <property type="entry name" value="4-PPantetheinyl_Trfase_dom_sf"/>
</dbReference>
<dbReference type="PANTHER" id="PTHR12215:SF10">
    <property type="entry name" value="L-AMINOADIPATE-SEMIALDEHYDE DEHYDROGENASE-PHOSPHOPANTETHEINYL TRANSFERASE"/>
    <property type="match status" value="1"/>
</dbReference>
<evidence type="ECO:0000259" key="3">
    <source>
        <dbReference type="Pfam" id="PF01648"/>
    </source>
</evidence>
<dbReference type="SUPFAM" id="SSF56214">
    <property type="entry name" value="4'-phosphopantetheinyl transferase"/>
    <property type="match status" value="2"/>
</dbReference>
<dbReference type="PANTHER" id="PTHR12215">
    <property type="entry name" value="PHOSPHOPANTETHEINE TRANSFERASE"/>
    <property type="match status" value="1"/>
</dbReference>
<keyword evidence="2 5" id="KW-0808">Transferase</keyword>
<evidence type="ECO:0000259" key="4">
    <source>
        <dbReference type="Pfam" id="PF22624"/>
    </source>
</evidence>
<protein>
    <submittedName>
        <fullName evidence="5">4'-phosphopantetheinyl transferase superfamily protein</fullName>
    </submittedName>
</protein>
<dbReference type="InterPro" id="IPR050559">
    <property type="entry name" value="P-Pant_transferase_sf"/>
</dbReference>
<name>A0A926Y3N9_9BACT</name>
<proteinExistence type="inferred from homology"/>
<dbReference type="Pfam" id="PF01648">
    <property type="entry name" value="ACPS"/>
    <property type="match status" value="1"/>
</dbReference>
<evidence type="ECO:0000313" key="5">
    <source>
        <dbReference type="EMBL" id="MBD2704312.1"/>
    </source>
</evidence>
<evidence type="ECO:0000256" key="1">
    <source>
        <dbReference type="ARBA" id="ARBA00010990"/>
    </source>
</evidence>
<feature type="domain" description="4'-phosphopantetheinyl transferase N-terminal" evidence="4">
    <location>
        <begin position="46"/>
        <end position="122"/>
    </location>
</feature>
<comment type="caution">
    <text evidence="5">The sequence shown here is derived from an EMBL/GenBank/DDBJ whole genome shotgun (WGS) entry which is preliminary data.</text>
</comment>
<dbReference type="InterPro" id="IPR008278">
    <property type="entry name" value="4-PPantetheinyl_Trfase_dom"/>
</dbReference>
<dbReference type="Pfam" id="PF22624">
    <property type="entry name" value="AASDHPPT_N"/>
    <property type="match status" value="1"/>
</dbReference>
<keyword evidence="6" id="KW-1185">Reference proteome</keyword>
<dbReference type="GO" id="GO:0019878">
    <property type="term" value="P:lysine biosynthetic process via aminoadipic acid"/>
    <property type="evidence" value="ECO:0007669"/>
    <property type="project" value="TreeGrafter"/>
</dbReference>
<dbReference type="GO" id="GO:0008897">
    <property type="term" value="F:holo-[acyl-carrier-protein] synthase activity"/>
    <property type="evidence" value="ECO:0007669"/>
    <property type="project" value="InterPro"/>
</dbReference>